<name>A0AB38C795_9BURK</name>
<evidence type="ECO:0000313" key="1">
    <source>
        <dbReference type="EMBL" id="SFX46308.1"/>
    </source>
</evidence>
<dbReference type="InterPro" id="IPR021733">
    <property type="entry name" value="DUF3304"/>
</dbReference>
<dbReference type="Pfam" id="PF11745">
    <property type="entry name" value="DUF3304"/>
    <property type="match status" value="1"/>
</dbReference>
<proteinExistence type="predicted"/>
<comment type="caution">
    <text evidence="1">The sequence shown here is derived from an EMBL/GenBank/DDBJ whole genome shotgun (WGS) entry which is preliminary data.</text>
</comment>
<evidence type="ECO:0000313" key="2">
    <source>
        <dbReference type="Proteomes" id="UP000182489"/>
    </source>
</evidence>
<accession>A0AB38C795</accession>
<evidence type="ECO:0008006" key="3">
    <source>
        <dbReference type="Google" id="ProtNLM"/>
    </source>
</evidence>
<dbReference type="EMBL" id="FPKH01000001">
    <property type="protein sequence ID" value="SFX46308.1"/>
    <property type="molecule type" value="Genomic_DNA"/>
</dbReference>
<protein>
    <recommendedName>
        <fullName evidence="3">DUF3304 domain-containing protein</fullName>
    </recommendedName>
</protein>
<reference evidence="1 2" key="1">
    <citation type="submission" date="2016-11" db="EMBL/GenBank/DDBJ databases">
        <authorList>
            <person name="Varghese N."/>
            <person name="Submissions S."/>
        </authorList>
    </citation>
    <scope>NUCLEOTIDE SEQUENCE [LARGE SCALE GENOMIC DNA]</scope>
    <source>
        <strain evidence="1 2">NFR18</strain>
    </source>
</reference>
<dbReference type="AlphaFoldDB" id="A0AB38C795"/>
<organism evidence="1 2">
    <name type="scientific">Janthinobacterium lividum</name>
    <dbReference type="NCBI Taxonomy" id="29581"/>
    <lineage>
        <taxon>Bacteria</taxon>
        <taxon>Pseudomonadati</taxon>
        <taxon>Pseudomonadota</taxon>
        <taxon>Betaproteobacteria</taxon>
        <taxon>Burkholderiales</taxon>
        <taxon>Oxalobacteraceae</taxon>
        <taxon>Janthinobacterium</taxon>
    </lineage>
</organism>
<dbReference type="RefSeq" id="WP_081368072.1">
    <property type="nucleotide sequence ID" value="NZ_FPKH01000001.1"/>
</dbReference>
<sequence length="180" mass="20005">MQSIGFVFVSLFEITYMSPFEKRLSCAIFSIFILFSTVACNKDSMKTVVRLTAYNHTEHGVGSYIVTLEDGSSAQAGYLDPGQGGGGQTCCLSIPSIWKPGMKATIVMDTVKNGKAIRVEKTVLVPQYSRTDASMFFVHFLHDGSYKVFVTKYLLGHRKYPLSGKEAELRPGEPLEIIWE</sequence>
<gene>
    <name evidence="1" type="ORF">SAMN03097694_2304</name>
</gene>
<dbReference type="Proteomes" id="UP000182489">
    <property type="component" value="Unassembled WGS sequence"/>
</dbReference>